<dbReference type="InterPro" id="IPR036412">
    <property type="entry name" value="HAD-like_sf"/>
</dbReference>
<comment type="caution">
    <text evidence="2">The sequence shown here is derived from an EMBL/GenBank/DDBJ whole genome shotgun (WGS) entry which is preliminary data.</text>
</comment>
<dbReference type="GO" id="GO:0006281">
    <property type="term" value="P:DNA repair"/>
    <property type="evidence" value="ECO:0007669"/>
    <property type="project" value="TreeGrafter"/>
</dbReference>
<organism evidence="2 3">
    <name type="scientific">Mycena citricolor</name>
    <dbReference type="NCBI Taxonomy" id="2018698"/>
    <lineage>
        <taxon>Eukaryota</taxon>
        <taxon>Fungi</taxon>
        <taxon>Dikarya</taxon>
        <taxon>Basidiomycota</taxon>
        <taxon>Agaricomycotina</taxon>
        <taxon>Agaricomycetes</taxon>
        <taxon>Agaricomycetidae</taxon>
        <taxon>Agaricales</taxon>
        <taxon>Marasmiineae</taxon>
        <taxon>Mycenaceae</taxon>
        <taxon>Mycena</taxon>
    </lineage>
</organism>
<dbReference type="InterPro" id="IPR006549">
    <property type="entry name" value="HAD-SF_hydro_IIIA"/>
</dbReference>
<dbReference type="Gene3D" id="3.40.50.300">
    <property type="entry name" value="P-loop containing nucleotide triphosphate hydrolases"/>
    <property type="match status" value="1"/>
</dbReference>
<dbReference type="Pfam" id="PF13671">
    <property type="entry name" value="AAA_33"/>
    <property type="match status" value="1"/>
</dbReference>
<evidence type="ECO:0000256" key="1">
    <source>
        <dbReference type="SAM" id="MobiDB-lite"/>
    </source>
</evidence>
<keyword evidence="3" id="KW-1185">Reference proteome</keyword>
<dbReference type="Pfam" id="PF08645">
    <property type="entry name" value="PNK3P"/>
    <property type="match status" value="1"/>
</dbReference>
<gene>
    <name evidence="2" type="ORF">MYCIT1_LOCUS31296</name>
</gene>
<dbReference type="Proteomes" id="UP001295794">
    <property type="component" value="Unassembled WGS sequence"/>
</dbReference>
<dbReference type="NCBIfam" id="TIGR01664">
    <property type="entry name" value="DNA-3'-Pase"/>
    <property type="match status" value="1"/>
</dbReference>
<dbReference type="PANTHER" id="PTHR12083">
    <property type="entry name" value="BIFUNCTIONAL POLYNUCLEOTIDE PHOSPHATASE/KINASE"/>
    <property type="match status" value="1"/>
</dbReference>
<name>A0AAD2HR93_9AGAR</name>
<reference evidence="2" key="1">
    <citation type="submission" date="2023-11" db="EMBL/GenBank/DDBJ databases">
        <authorList>
            <person name="De Vega J J."/>
            <person name="De Vega J J."/>
        </authorList>
    </citation>
    <scope>NUCLEOTIDE SEQUENCE</scope>
</reference>
<accession>A0AAD2HR93</accession>
<protein>
    <recommendedName>
        <fullName evidence="4">PNK3P-domain-containing protein</fullName>
    </recommendedName>
</protein>
<feature type="region of interest" description="Disordered" evidence="1">
    <location>
        <begin position="49"/>
        <end position="74"/>
    </location>
</feature>
<dbReference type="EMBL" id="CAVNYO010000440">
    <property type="protein sequence ID" value="CAK5280701.1"/>
    <property type="molecule type" value="Genomic_DNA"/>
</dbReference>
<dbReference type="InterPro" id="IPR006551">
    <property type="entry name" value="Polynucleotide_phosphatase"/>
</dbReference>
<dbReference type="InterPro" id="IPR023214">
    <property type="entry name" value="HAD_sf"/>
</dbReference>
<dbReference type="InterPro" id="IPR013954">
    <property type="entry name" value="PNK3P"/>
</dbReference>
<dbReference type="GO" id="GO:0003690">
    <property type="term" value="F:double-stranded DNA binding"/>
    <property type="evidence" value="ECO:0007669"/>
    <property type="project" value="TreeGrafter"/>
</dbReference>
<proteinExistence type="predicted"/>
<dbReference type="AlphaFoldDB" id="A0AAD2HR93"/>
<dbReference type="SUPFAM" id="SSF52540">
    <property type="entry name" value="P-loop containing nucleoside triphosphate hydrolases"/>
    <property type="match status" value="1"/>
</dbReference>
<feature type="non-terminal residue" evidence="2">
    <location>
        <position position="500"/>
    </location>
</feature>
<dbReference type="GO" id="GO:0046403">
    <property type="term" value="F:polynucleotide 3'-phosphatase activity"/>
    <property type="evidence" value="ECO:0007669"/>
    <property type="project" value="TreeGrafter"/>
</dbReference>
<evidence type="ECO:0000313" key="3">
    <source>
        <dbReference type="Proteomes" id="UP001295794"/>
    </source>
</evidence>
<evidence type="ECO:0008006" key="4">
    <source>
        <dbReference type="Google" id="ProtNLM"/>
    </source>
</evidence>
<dbReference type="NCBIfam" id="TIGR01662">
    <property type="entry name" value="HAD-SF-IIIA"/>
    <property type="match status" value="1"/>
</dbReference>
<sequence>AKSNLSGISDIATPILSALALRRFQRHALRTRLSANFACIHSQNMSTASSSKKRAASQLDGGEGPTSNKVPKVHPFFSKTKSPAVADLSGPLKWLTPLGTIGSCLHATHLEPTPSARIAAFDLDGTVIASLPFSAPPLQWHWWNKCVPAKLTQVAEEGYSIVLISNQGGLKSASKANKWKEKLGLIAAAIPDVPFRLFAATAKDRFRKPMIGMWEELERLYTADGVQIDKEGSFFVGDAAGRVHPNGKKKDFASTDRKWALNVEIQFYTPEEYFLSQTPDTQFALHGFSVSSLPSALPLFAPSSTPLLPDNPTQELVLFVGYPCLGKTTLFRKHFEPAGYIHINQDVLKTREKCVKAVDTALAEGKKCVVDNTNRDASTRKYYIDAAKKRGVPVRCMVFTGSYDLAWHNNLYRAYGLPASVISREVAPSACACNPNLIHIEQPARELLPIGAFTTFRDKFEEPDLSEGFAHIISINWTFEGTDDEKKAWSRWLQLDDPKK</sequence>
<evidence type="ECO:0000313" key="2">
    <source>
        <dbReference type="EMBL" id="CAK5280701.1"/>
    </source>
</evidence>
<dbReference type="GO" id="GO:0046404">
    <property type="term" value="F:ATP-dependent polydeoxyribonucleotide 5'-hydroxyl-kinase activity"/>
    <property type="evidence" value="ECO:0007669"/>
    <property type="project" value="TreeGrafter"/>
</dbReference>
<dbReference type="Gene3D" id="3.40.50.1000">
    <property type="entry name" value="HAD superfamily/HAD-like"/>
    <property type="match status" value="1"/>
</dbReference>
<dbReference type="PANTHER" id="PTHR12083:SF9">
    <property type="entry name" value="BIFUNCTIONAL POLYNUCLEOTIDE PHOSPHATASE_KINASE"/>
    <property type="match status" value="1"/>
</dbReference>
<dbReference type="InterPro" id="IPR027417">
    <property type="entry name" value="P-loop_NTPase"/>
</dbReference>
<dbReference type="SUPFAM" id="SSF56784">
    <property type="entry name" value="HAD-like"/>
    <property type="match status" value="1"/>
</dbReference>